<organism evidence="2 3">
    <name type="scientific">Hafnia paralvei</name>
    <dbReference type="NCBI Taxonomy" id="546367"/>
    <lineage>
        <taxon>Bacteria</taxon>
        <taxon>Pseudomonadati</taxon>
        <taxon>Pseudomonadota</taxon>
        <taxon>Gammaproteobacteria</taxon>
        <taxon>Enterobacterales</taxon>
        <taxon>Hafniaceae</taxon>
        <taxon>Hafnia</taxon>
    </lineage>
</organism>
<comment type="caution">
    <text evidence="2">The sequence shown here is derived from an EMBL/GenBank/DDBJ whole genome shotgun (WGS) entry which is preliminary data.</text>
</comment>
<evidence type="ECO:0000313" key="2">
    <source>
        <dbReference type="EMBL" id="TBM28540.1"/>
    </source>
</evidence>
<keyword evidence="1" id="KW-0175">Coiled coil</keyword>
<name>A0A4Q9ENU9_9GAMM</name>
<evidence type="ECO:0000256" key="1">
    <source>
        <dbReference type="SAM" id="Coils"/>
    </source>
</evidence>
<dbReference type="RefSeq" id="WP_070718047.1">
    <property type="nucleotide sequence ID" value="NZ_SITD01000045.1"/>
</dbReference>
<protein>
    <submittedName>
        <fullName evidence="2">Uncharacterized protein</fullName>
    </submittedName>
</protein>
<proteinExistence type="predicted"/>
<dbReference type="AlphaFoldDB" id="A0A4Q9ENU9"/>
<accession>A0A4Q9ENU9</accession>
<dbReference type="EMBL" id="SITD01000045">
    <property type="protein sequence ID" value="TBM28540.1"/>
    <property type="molecule type" value="Genomic_DNA"/>
</dbReference>
<gene>
    <name evidence="2" type="ORF">EYY89_07955</name>
</gene>
<sequence length="229" mass="26239">MSKGQTSRVNFSLYLSPTQSQADRQTMSVLQQLHSQLKQSDSDRNDVNMETRQFHRDVYLAGLQLHSLSPQLCHHVAESIGREHLTLNELIKELQQCHLLPIALTESVPEVRENEDFSTQQLEQLRQLLAQSIPVPHTVEPTSAAIREKAESTELSREQQAEFAHLRTELERMNKLLEQQNLQLQQLRLNNRSAASAEPARIGNTEEIELADRVSSTEKMKKIRQKGIF</sequence>
<evidence type="ECO:0000313" key="3">
    <source>
        <dbReference type="Proteomes" id="UP000293380"/>
    </source>
</evidence>
<feature type="coiled-coil region" evidence="1">
    <location>
        <begin position="156"/>
        <end position="197"/>
    </location>
</feature>
<reference evidence="2 3" key="1">
    <citation type="submission" date="2019-02" db="EMBL/GenBank/DDBJ databases">
        <title>Comparative genomic analysis of the Hafnia genus genomes.</title>
        <authorList>
            <person name="Zhiqiu Y."/>
            <person name="Chao Y."/>
            <person name="Yuhui D."/>
            <person name="Di H."/>
            <person name="Bin L."/>
        </authorList>
    </citation>
    <scope>NUCLEOTIDE SEQUENCE [LARGE SCALE GENOMIC DNA]</scope>
    <source>
        <strain evidence="2 3">PCM_1194</strain>
    </source>
</reference>
<dbReference type="Proteomes" id="UP000293380">
    <property type="component" value="Unassembled WGS sequence"/>
</dbReference>